<dbReference type="InterPro" id="IPR029069">
    <property type="entry name" value="HotDog_dom_sf"/>
</dbReference>
<dbReference type="OrthoDB" id="9799036at2"/>
<evidence type="ECO:0000256" key="2">
    <source>
        <dbReference type="ARBA" id="ARBA00022801"/>
    </source>
</evidence>
<reference evidence="3 4" key="1">
    <citation type="submission" date="2019-08" db="EMBL/GenBank/DDBJ databases">
        <authorList>
            <person name="Lei W."/>
        </authorList>
    </citation>
    <scope>NUCLEOTIDE SEQUENCE [LARGE SCALE GENOMIC DNA]</scope>
    <source>
        <strain evidence="3 4">CCUG 58627</strain>
    </source>
</reference>
<keyword evidence="2" id="KW-0378">Hydrolase</keyword>
<accession>A0A5C5ULR2</accession>
<dbReference type="CDD" id="cd00586">
    <property type="entry name" value="4HBT"/>
    <property type="match status" value="1"/>
</dbReference>
<proteinExistence type="inferred from homology"/>
<keyword evidence="4" id="KW-1185">Reference proteome</keyword>
<sequence>MAEATVKSGQVEGGLIHTCKVKLRWSDFDRFGHVNNASYIELAHEARAKFAADGFGDNVFEELPAVYIRRLEVDYLRPILPDTELVEIDTQVTYVGRTSFATTQRVKDRFGKPCCVIICTQVFIDLGTGMPRPIRDDEKAILLRGK</sequence>
<dbReference type="PANTHER" id="PTHR31793">
    <property type="entry name" value="4-HYDROXYBENZOYL-COA THIOESTERASE FAMILY MEMBER"/>
    <property type="match status" value="1"/>
</dbReference>
<protein>
    <submittedName>
        <fullName evidence="3">Acyl-CoA thioesterase</fullName>
    </submittedName>
</protein>
<gene>
    <name evidence="3" type="ORF">FRX94_05435</name>
</gene>
<dbReference type="PANTHER" id="PTHR31793:SF27">
    <property type="entry name" value="NOVEL THIOESTERASE SUPERFAMILY DOMAIN AND SAPOSIN A-TYPE DOMAIN CONTAINING PROTEIN (0610012H03RIK)"/>
    <property type="match status" value="1"/>
</dbReference>
<evidence type="ECO:0000313" key="4">
    <source>
        <dbReference type="Proteomes" id="UP000320791"/>
    </source>
</evidence>
<dbReference type="Gene3D" id="3.10.129.10">
    <property type="entry name" value="Hotdog Thioesterase"/>
    <property type="match status" value="1"/>
</dbReference>
<dbReference type="AlphaFoldDB" id="A0A5C5ULR2"/>
<dbReference type="EMBL" id="VOHM01000009">
    <property type="protein sequence ID" value="TWT26503.1"/>
    <property type="molecule type" value="Genomic_DNA"/>
</dbReference>
<dbReference type="GO" id="GO:0047617">
    <property type="term" value="F:fatty acyl-CoA hydrolase activity"/>
    <property type="evidence" value="ECO:0007669"/>
    <property type="project" value="TreeGrafter"/>
</dbReference>
<comment type="similarity">
    <text evidence="1">Belongs to the 4-hydroxybenzoyl-CoA thioesterase family.</text>
</comment>
<dbReference type="InterPro" id="IPR050563">
    <property type="entry name" value="4-hydroxybenzoyl-CoA_TE"/>
</dbReference>
<name>A0A5C5ULR2_9CORY</name>
<dbReference type="SUPFAM" id="SSF54637">
    <property type="entry name" value="Thioesterase/thiol ester dehydrase-isomerase"/>
    <property type="match status" value="1"/>
</dbReference>
<evidence type="ECO:0000256" key="1">
    <source>
        <dbReference type="ARBA" id="ARBA00005953"/>
    </source>
</evidence>
<dbReference type="Proteomes" id="UP000320791">
    <property type="component" value="Unassembled WGS sequence"/>
</dbReference>
<evidence type="ECO:0000313" key="3">
    <source>
        <dbReference type="EMBL" id="TWT26503.1"/>
    </source>
</evidence>
<organism evidence="3 4">
    <name type="scientific">Corynebacterium canis</name>
    <dbReference type="NCBI Taxonomy" id="679663"/>
    <lineage>
        <taxon>Bacteria</taxon>
        <taxon>Bacillati</taxon>
        <taxon>Actinomycetota</taxon>
        <taxon>Actinomycetes</taxon>
        <taxon>Mycobacteriales</taxon>
        <taxon>Corynebacteriaceae</taxon>
        <taxon>Corynebacterium</taxon>
    </lineage>
</organism>
<dbReference type="RefSeq" id="WP_146324118.1">
    <property type="nucleotide sequence ID" value="NZ_BAABLR010000074.1"/>
</dbReference>
<dbReference type="Pfam" id="PF13279">
    <property type="entry name" value="4HBT_2"/>
    <property type="match status" value="1"/>
</dbReference>
<comment type="caution">
    <text evidence="3">The sequence shown here is derived from an EMBL/GenBank/DDBJ whole genome shotgun (WGS) entry which is preliminary data.</text>
</comment>